<dbReference type="PATRIC" id="fig|1300343.5.peg.2221"/>
<keyword evidence="2" id="KW-1185">Reference proteome</keyword>
<proteinExistence type="predicted"/>
<dbReference type="Proteomes" id="UP000030140">
    <property type="component" value="Unassembled WGS sequence"/>
</dbReference>
<dbReference type="KEGG" id="ddo:I597_2203"/>
<dbReference type="RefSeq" id="WP_035324721.1">
    <property type="nucleotide sequence ID" value="NZ_CP015125.1"/>
</dbReference>
<evidence type="ECO:0000313" key="2">
    <source>
        <dbReference type="Proteomes" id="UP000030140"/>
    </source>
</evidence>
<dbReference type="AlphaFoldDB" id="A0A0A2GZ18"/>
<dbReference type="EMBL" id="JSAQ01000001">
    <property type="protein sequence ID" value="KGO05680.1"/>
    <property type="molecule type" value="Genomic_DNA"/>
</dbReference>
<sequence length="216" mass="24470">MKLVLQLVLWVVIAALGYLLFNAIWGEVKFNEVKEARYSAAIKNMRDLRQAQLAHKTVTGTYQKDFDKLVRFIDTAEFTITQRRDTTVLDEEKTKRFRVDTFKEIVVVDTLGTRPVKDSLFKGSDRYKTMINVPIEGIDAKYTMDAGQIEKSNTMYPVFLISVKKDVLLADQPKDYVAKEKQIVSVDGVNGDALTVGSMETINTNGNWPKSYGAND</sequence>
<name>A0A0A2GZ18_9FLAO</name>
<dbReference type="OrthoDB" id="1466422at2"/>
<protein>
    <submittedName>
        <fullName evidence="1">Uncharacterized protein</fullName>
    </submittedName>
</protein>
<reference evidence="1 2" key="1">
    <citation type="submission" date="2014-10" db="EMBL/GenBank/DDBJ databases">
        <title>Draft genome sequence of the proteorhodopsin-containing marine bacterium Dokdonia donghaensis.</title>
        <authorList>
            <person name="Gomez-Consarnau L."/>
            <person name="Gonzalez J.M."/>
            <person name="Riedel T."/>
            <person name="Jaenicke S."/>
            <person name="Wagner-Doebler I."/>
            <person name="Fuhrman J.A."/>
        </authorList>
    </citation>
    <scope>NUCLEOTIDE SEQUENCE [LARGE SCALE GENOMIC DNA]</scope>
    <source>
        <strain evidence="1 2">DSW-1</strain>
    </source>
</reference>
<accession>A0A0A2GZ18</accession>
<evidence type="ECO:0000313" key="1">
    <source>
        <dbReference type="EMBL" id="KGO05680.1"/>
    </source>
</evidence>
<organism evidence="1 2">
    <name type="scientific">Dokdonia donghaensis DSW-1</name>
    <dbReference type="NCBI Taxonomy" id="1300343"/>
    <lineage>
        <taxon>Bacteria</taxon>
        <taxon>Pseudomonadati</taxon>
        <taxon>Bacteroidota</taxon>
        <taxon>Flavobacteriia</taxon>
        <taxon>Flavobacteriales</taxon>
        <taxon>Flavobacteriaceae</taxon>
        <taxon>Dokdonia</taxon>
    </lineage>
</organism>
<comment type="caution">
    <text evidence="1">The sequence shown here is derived from an EMBL/GenBank/DDBJ whole genome shotgun (WGS) entry which is preliminary data.</text>
</comment>
<gene>
    <name evidence="1" type="ORF">NV36_01655</name>
</gene>